<evidence type="ECO:0000313" key="2">
    <source>
        <dbReference type="EMBL" id="EHI59368.1"/>
    </source>
</evidence>
<evidence type="ECO:0000256" key="1">
    <source>
        <dbReference type="SAM" id="Phobius"/>
    </source>
</evidence>
<keyword evidence="3" id="KW-1185">Reference proteome</keyword>
<dbReference type="PATRIC" id="fig|742737.3.peg.2686"/>
<reference evidence="2 3" key="1">
    <citation type="submission" date="2011-08" db="EMBL/GenBank/DDBJ databases">
        <title>The Genome Sequence of Clostridium hathewayi WAL-18680.</title>
        <authorList>
            <consortium name="The Broad Institute Genome Sequencing Platform"/>
            <person name="Earl A."/>
            <person name="Ward D."/>
            <person name="Feldgarden M."/>
            <person name="Gevers D."/>
            <person name="Finegold S.M."/>
            <person name="Summanen P.H."/>
            <person name="Molitoris D.R."/>
            <person name="Song M."/>
            <person name="Daigneault M."/>
            <person name="Allen-Vercoe E."/>
            <person name="Young S.K."/>
            <person name="Zeng Q."/>
            <person name="Gargeya S."/>
            <person name="Fitzgerald M."/>
            <person name="Haas B."/>
            <person name="Abouelleil A."/>
            <person name="Alvarado L."/>
            <person name="Arachchi H.M."/>
            <person name="Berlin A."/>
            <person name="Brown A."/>
            <person name="Chapman S.B."/>
            <person name="Chen Z."/>
            <person name="Dunbar C."/>
            <person name="Freedman E."/>
            <person name="Gearin G."/>
            <person name="Gellesch M."/>
            <person name="Goldberg J."/>
            <person name="Griggs A."/>
            <person name="Gujja S."/>
            <person name="Heiman D."/>
            <person name="Howarth C."/>
            <person name="Larson L."/>
            <person name="Lui A."/>
            <person name="MacDonald P.J.P."/>
            <person name="Montmayeur A."/>
            <person name="Murphy C."/>
            <person name="Neiman D."/>
            <person name="Pearson M."/>
            <person name="Priest M."/>
            <person name="Roberts A."/>
            <person name="Saif S."/>
            <person name="Shea T."/>
            <person name="Shenoy N."/>
            <person name="Sisk P."/>
            <person name="Stolte C."/>
            <person name="Sykes S."/>
            <person name="Wortman J."/>
            <person name="Nusbaum C."/>
            <person name="Birren B."/>
        </authorList>
    </citation>
    <scope>NUCLEOTIDE SEQUENCE [LARGE SCALE GENOMIC DNA]</scope>
    <source>
        <strain evidence="2 3">WAL-18680</strain>
    </source>
</reference>
<dbReference type="Proteomes" id="UP000005384">
    <property type="component" value="Unassembled WGS sequence"/>
</dbReference>
<protein>
    <recommendedName>
        <fullName evidence="4">DUF3784 domain-containing protein</fullName>
    </recommendedName>
</protein>
<dbReference type="RefSeq" id="WP_006780654.1">
    <property type="nucleotide sequence ID" value="NZ_CP040506.1"/>
</dbReference>
<dbReference type="HOGENOM" id="CLU_173117_1_0_9"/>
<keyword evidence="1" id="KW-0472">Membrane</keyword>
<feature type="transmembrane region" description="Helical" evidence="1">
    <location>
        <begin position="78"/>
        <end position="100"/>
    </location>
</feature>
<keyword evidence="1" id="KW-1133">Transmembrane helix</keyword>
<dbReference type="AlphaFoldDB" id="G5IGP7"/>
<dbReference type="OrthoDB" id="9808116at2"/>
<organism evidence="2 3">
    <name type="scientific">Hungatella hathewayi WAL-18680</name>
    <dbReference type="NCBI Taxonomy" id="742737"/>
    <lineage>
        <taxon>Bacteria</taxon>
        <taxon>Bacillati</taxon>
        <taxon>Bacillota</taxon>
        <taxon>Clostridia</taxon>
        <taxon>Lachnospirales</taxon>
        <taxon>Lachnospiraceae</taxon>
        <taxon>Hungatella</taxon>
    </lineage>
</organism>
<evidence type="ECO:0008006" key="4">
    <source>
        <dbReference type="Google" id="ProtNLM"/>
    </source>
</evidence>
<dbReference type="EMBL" id="ADLN01000060">
    <property type="protein sequence ID" value="EHI59368.1"/>
    <property type="molecule type" value="Genomic_DNA"/>
</dbReference>
<comment type="caution">
    <text evidence="2">The sequence shown here is derived from an EMBL/GenBank/DDBJ whole genome shotgun (WGS) entry which is preliminary data.</text>
</comment>
<gene>
    <name evidence="2" type="ORF">HMPREF9473_02675</name>
</gene>
<keyword evidence="1" id="KW-0812">Transmembrane</keyword>
<sequence>MLLGFIIWAVMGLLFVGLGISAFLSKKEAPFGFWANTDVFPVEDVKGYNRAVGKLWCVYGVVFVLLGTPLLGGQNSALILLSVVGMMAEAIAAMVIYVTVIEKKYRKK</sequence>
<evidence type="ECO:0000313" key="3">
    <source>
        <dbReference type="Proteomes" id="UP000005384"/>
    </source>
</evidence>
<name>G5IGP7_9FIRM</name>
<feature type="transmembrane region" description="Helical" evidence="1">
    <location>
        <begin position="55"/>
        <end position="72"/>
    </location>
</feature>
<feature type="transmembrane region" description="Helical" evidence="1">
    <location>
        <begin position="6"/>
        <end position="24"/>
    </location>
</feature>
<accession>G5IGP7</accession>
<proteinExistence type="predicted"/>